<reference evidence="1 2" key="1">
    <citation type="submission" date="2016-10" db="EMBL/GenBank/DDBJ databases">
        <authorList>
            <person name="de Groot N.N."/>
        </authorList>
    </citation>
    <scope>NUCLEOTIDE SEQUENCE [LARGE SCALE GENOMIC DNA]</scope>
    <source>
        <strain evidence="1 2">D31d</strain>
    </source>
</reference>
<dbReference type="RefSeq" id="WP_262503153.1">
    <property type="nucleotide sequence ID" value="NZ_FNRF01000001.1"/>
</dbReference>
<dbReference type="EMBL" id="FNRF01000001">
    <property type="protein sequence ID" value="SEA02180.1"/>
    <property type="molecule type" value="Genomic_DNA"/>
</dbReference>
<name>A0A1H3XSG5_XYLRU</name>
<accession>A0A1H3XSG5</accession>
<proteinExistence type="predicted"/>
<protein>
    <submittedName>
        <fullName evidence="1">Uncharacterized protein</fullName>
    </submittedName>
</protein>
<evidence type="ECO:0000313" key="2">
    <source>
        <dbReference type="Proteomes" id="UP000182257"/>
    </source>
</evidence>
<organism evidence="1 2">
    <name type="scientific">Xylanibacter ruminicola</name>
    <name type="common">Prevotella ruminicola</name>
    <dbReference type="NCBI Taxonomy" id="839"/>
    <lineage>
        <taxon>Bacteria</taxon>
        <taxon>Pseudomonadati</taxon>
        <taxon>Bacteroidota</taxon>
        <taxon>Bacteroidia</taxon>
        <taxon>Bacteroidales</taxon>
        <taxon>Prevotellaceae</taxon>
        <taxon>Xylanibacter</taxon>
    </lineage>
</organism>
<sequence length="42" mass="5111">MTQEYARVSVEMPENEDKKSLRQELIYEIENNDINDEFTIKF</sequence>
<dbReference type="AlphaFoldDB" id="A0A1H3XSG5"/>
<evidence type="ECO:0000313" key="1">
    <source>
        <dbReference type="EMBL" id="SEA02180.1"/>
    </source>
</evidence>
<dbReference type="Proteomes" id="UP000182257">
    <property type="component" value="Unassembled WGS sequence"/>
</dbReference>
<gene>
    <name evidence="1" type="ORF">SAMN05216462_0335</name>
</gene>